<keyword evidence="2" id="KW-1185">Reference proteome</keyword>
<evidence type="ECO:0000313" key="1">
    <source>
        <dbReference type="EMBL" id="GAA4314828.1"/>
    </source>
</evidence>
<proteinExistence type="predicted"/>
<accession>A0ABP8G0H7</accession>
<sequence>MQIESDINADGRELPLLRLPANRLALRGSGDGIGRGIAYWRAELGYTQSDFGHLIGQMKRWV</sequence>
<dbReference type="EMBL" id="BAABET010000005">
    <property type="protein sequence ID" value="GAA4314828.1"/>
    <property type="molecule type" value="Genomic_DNA"/>
</dbReference>
<name>A0ABP8G0H7_9ACTN</name>
<evidence type="ECO:0000313" key="2">
    <source>
        <dbReference type="Proteomes" id="UP001501115"/>
    </source>
</evidence>
<reference evidence="2" key="1">
    <citation type="journal article" date="2019" name="Int. J. Syst. Evol. Microbiol.">
        <title>The Global Catalogue of Microorganisms (GCM) 10K type strain sequencing project: providing services to taxonomists for standard genome sequencing and annotation.</title>
        <authorList>
            <consortium name="The Broad Institute Genomics Platform"/>
            <consortium name="The Broad Institute Genome Sequencing Center for Infectious Disease"/>
            <person name="Wu L."/>
            <person name="Ma J."/>
        </authorList>
    </citation>
    <scope>NUCLEOTIDE SEQUENCE [LARGE SCALE GENOMIC DNA]</scope>
    <source>
        <strain evidence="2">JCM 31290</strain>
    </source>
</reference>
<evidence type="ECO:0008006" key="3">
    <source>
        <dbReference type="Google" id="ProtNLM"/>
    </source>
</evidence>
<dbReference type="Proteomes" id="UP001501115">
    <property type="component" value="Unassembled WGS sequence"/>
</dbReference>
<protein>
    <recommendedName>
        <fullName evidence="3">XRE family transcriptional regulator</fullName>
    </recommendedName>
</protein>
<organism evidence="1 2">
    <name type="scientific">Streptomyces venetus</name>
    <dbReference type="NCBI Taxonomy" id="1701086"/>
    <lineage>
        <taxon>Bacteria</taxon>
        <taxon>Bacillati</taxon>
        <taxon>Actinomycetota</taxon>
        <taxon>Actinomycetes</taxon>
        <taxon>Kitasatosporales</taxon>
        <taxon>Streptomycetaceae</taxon>
        <taxon>Streptomyces</taxon>
    </lineage>
</organism>
<comment type="caution">
    <text evidence="1">The sequence shown here is derived from an EMBL/GenBank/DDBJ whole genome shotgun (WGS) entry which is preliminary data.</text>
</comment>
<gene>
    <name evidence="1" type="ORF">GCM10023086_36310</name>
</gene>